<dbReference type="InterPro" id="IPR000572">
    <property type="entry name" value="OxRdtase_Mopterin-bd_dom"/>
</dbReference>
<dbReference type="Gene3D" id="3.90.420.10">
    <property type="entry name" value="Oxidoreductase, molybdopterin-binding domain"/>
    <property type="match status" value="1"/>
</dbReference>
<dbReference type="Pfam" id="PF00174">
    <property type="entry name" value="Oxidored_molyb"/>
    <property type="match status" value="1"/>
</dbReference>
<feature type="signal peptide" evidence="1">
    <location>
        <begin position="1"/>
        <end position="25"/>
    </location>
</feature>
<evidence type="ECO:0000313" key="3">
    <source>
        <dbReference type="EMBL" id="MBB4802620.1"/>
    </source>
</evidence>
<evidence type="ECO:0000313" key="4">
    <source>
        <dbReference type="Proteomes" id="UP000561681"/>
    </source>
</evidence>
<protein>
    <submittedName>
        <fullName evidence="3">DMSO/TMAO reductase YedYZ molybdopterin-dependent catalytic subunit</fullName>
    </submittedName>
</protein>
<dbReference type="SUPFAM" id="SSF56524">
    <property type="entry name" value="Oxidoreductase molybdopterin-binding domain"/>
    <property type="match status" value="1"/>
</dbReference>
<evidence type="ECO:0000259" key="2">
    <source>
        <dbReference type="Pfam" id="PF00174"/>
    </source>
</evidence>
<feature type="chain" id="PRO_5030758547" evidence="1">
    <location>
        <begin position="26"/>
        <end position="171"/>
    </location>
</feature>
<dbReference type="RefSeq" id="WP_184162722.1">
    <property type="nucleotide sequence ID" value="NZ_JACHLD010000004.1"/>
</dbReference>
<sequence length="171" mass="18874">MKKHFLSLILATSLFFVGISNDLLAQNSSKEPVVKVEGEVLKTLSLSLSDLAKMPHVQATMKNREGKLQEYSGVPIIEILKQAGVTLGKELKGENLTKYMLVRGSDGYEVIFSLAELDPAFTNRVIILADKKDGKPLEDGVGPFRLVVPEENRPARSVLEVSHLIIKFAKE</sequence>
<comment type="caution">
    <text evidence="3">The sequence shown here is derived from an EMBL/GenBank/DDBJ whole genome shotgun (WGS) entry which is preliminary data.</text>
</comment>
<reference evidence="3 4" key="1">
    <citation type="submission" date="2020-08" db="EMBL/GenBank/DDBJ databases">
        <title>Functional genomics of gut bacteria from endangered species of beetles.</title>
        <authorList>
            <person name="Carlos-Shanley C."/>
        </authorList>
    </citation>
    <scope>NUCLEOTIDE SEQUENCE [LARGE SCALE GENOMIC DNA]</scope>
    <source>
        <strain evidence="3 4">S00142</strain>
    </source>
</reference>
<name>A0A7W7IZ92_9FLAO</name>
<dbReference type="Proteomes" id="UP000561681">
    <property type="component" value="Unassembled WGS sequence"/>
</dbReference>
<accession>A0A7W7IZ92</accession>
<proteinExistence type="predicted"/>
<dbReference type="AlphaFoldDB" id="A0A7W7IZ92"/>
<dbReference type="InterPro" id="IPR036374">
    <property type="entry name" value="OxRdtase_Mopterin-bd_sf"/>
</dbReference>
<keyword evidence="1" id="KW-0732">Signal</keyword>
<dbReference type="EMBL" id="JACHLD010000004">
    <property type="protein sequence ID" value="MBB4802620.1"/>
    <property type="molecule type" value="Genomic_DNA"/>
</dbReference>
<keyword evidence="4" id="KW-1185">Reference proteome</keyword>
<organism evidence="3 4">
    <name type="scientific">Flavobacterium nitrogenifigens</name>
    <dbReference type="NCBI Taxonomy" id="1617283"/>
    <lineage>
        <taxon>Bacteria</taxon>
        <taxon>Pseudomonadati</taxon>
        <taxon>Bacteroidota</taxon>
        <taxon>Flavobacteriia</taxon>
        <taxon>Flavobacteriales</taxon>
        <taxon>Flavobacteriaceae</taxon>
        <taxon>Flavobacterium</taxon>
    </lineage>
</organism>
<gene>
    <name evidence="3" type="ORF">HNP37_002695</name>
</gene>
<evidence type="ECO:0000256" key="1">
    <source>
        <dbReference type="SAM" id="SignalP"/>
    </source>
</evidence>
<feature type="domain" description="Oxidoreductase molybdopterin-binding" evidence="2">
    <location>
        <begin position="34"/>
        <end position="150"/>
    </location>
</feature>